<evidence type="ECO:0000313" key="3">
    <source>
        <dbReference type="Proteomes" id="UP000036908"/>
    </source>
</evidence>
<dbReference type="RefSeq" id="WP_221404895.1">
    <property type="nucleotide sequence ID" value="NZ_JSVA01000032.1"/>
</dbReference>
<dbReference type="InterPro" id="IPR044048">
    <property type="entry name" value="Big_12"/>
</dbReference>
<dbReference type="AlphaFoldDB" id="A0A0L8AG85"/>
<evidence type="ECO:0000313" key="2">
    <source>
        <dbReference type="EMBL" id="KOF01409.1"/>
    </source>
</evidence>
<organism evidence="2 3">
    <name type="scientific">Roseivirga seohaensis subsp. aquiponti</name>
    <dbReference type="NCBI Taxonomy" id="1566026"/>
    <lineage>
        <taxon>Bacteria</taxon>
        <taxon>Pseudomonadati</taxon>
        <taxon>Bacteroidota</taxon>
        <taxon>Cytophagia</taxon>
        <taxon>Cytophagales</taxon>
        <taxon>Roseivirgaceae</taxon>
        <taxon>Roseivirga</taxon>
    </lineage>
</organism>
<gene>
    <name evidence="2" type="ORF">OB69_17705</name>
</gene>
<feature type="domain" description="Bacterial Ig-like" evidence="1">
    <location>
        <begin position="2"/>
        <end position="85"/>
    </location>
</feature>
<dbReference type="Proteomes" id="UP000036908">
    <property type="component" value="Unassembled WGS sequence"/>
</dbReference>
<feature type="non-terminal residue" evidence="2">
    <location>
        <position position="1"/>
    </location>
</feature>
<protein>
    <recommendedName>
        <fullName evidence="1">Bacterial Ig-like domain-containing protein</fullName>
    </recommendedName>
</protein>
<name>A0A0L8AG85_9BACT</name>
<proteinExistence type="predicted"/>
<accession>A0A0L8AG85</accession>
<dbReference type="PANTHER" id="PTHR34677">
    <property type="match status" value="1"/>
</dbReference>
<dbReference type="Pfam" id="PF19078">
    <property type="entry name" value="Big_12"/>
    <property type="match status" value="1"/>
</dbReference>
<evidence type="ECO:0000259" key="1">
    <source>
        <dbReference type="Pfam" id="PF19078"/>
    </source>
</evidence>
<keyword evidence="3" id="KW-1185">Reference proteome</keyword>
<reference evidence="3" key="1">
    <citation type="submission" date="2014-11" db="EMBL/GenBank/DDBJ databases">
        <title>Genome sequencing of Roseivirga sp. D-25.</title>
        <authorList>
            <person name="Selvaratnam C."/>
            <person name="Thevarajoo S."/>
            <person name="Goh K.M."/>
            <person name="Eee R."/>
            <person name="Chan K.-G."/>
            <person name="Chong C.S."/>
        </authorList>
    </citation>
    <scope>NUCLEOTIDE SEQUENCE [LARGE SCALE GENOMIC DNA]</scope>
    <source>
        <strain evidence="3">D-25</strain>
    </source>
</reference>
<comment type="caution">
    <text evidence="2">The sequence shown here is derived from an EMBL/GenBank/DDBJ whole genome shotgun (WGS) entry which is preliminary data.</text>
</comment>
<dbReference type="EMBL" id="JSVA01000032">
    <property type="protein sequence ID" value="KOF01409.1"/>
    <property type="molecule type" value="Genomic_DNA"/>
</dbReference>
<sequence>VAISSTAANPINGAFTATFTFSEAVTGFAVGDITLGNATASNFTATSTSVYTALITPATDGTVTIDVAANIAQDAAANGNTAATQFSLTADLTSPTVAITSTAA</sequence>
<feature type="non-terminal residue" evidence="2">
    <location>
        <position position="104"/>
    </location>
</feature>
<dbReference type="PANTHER" id="PTHR34677:SF3">
    <property type="entry name" value="BACTERIAL IG-LIKE DOMAIN-CONTAINING PROTEIN"/>
    <property type="match status" value="1"/>
</dbReference>